<reference evidence="2 3" key="1">
    <citation type="journal article" date="2015" name="Microbiome">
        <title>Genomic resolution of linkages in carbon, nitrogen, and sulfur cycling among widespread estuary sediment bacteria.</title>
        <authorList>
            <person name="Baker B.J."/>
            <person name="Lazar C.S."/>
            <person name="Teske A.P."/>
            <person name="Dick G.J."/>
        </authorList>
    </citation>
    <scope>NUCLEOTIDE SEQUENCE [LARGE SCALE GENOMIC DNA]</scope>
    <source>
        <strain evidence="2">DG_54_3</strain>
    </source>
</reference>
<feature type="compositionally biased region" description="Basic residues" evidence="1">
    <location>
        <begin position="164"/>
        <end position="173"/>
    </location>
</feature>
<organism evidence="2 3">
    <name type="scientific">candidate division WOR-1 bacterium DG_54_3</name>
    <dbReference type="NCBI Taxonomy" id="1703775"/>
    <lineage>
        <taxon>Bacteria</taxon>
        <taxon>Bacillati</taxon>
        <taxon>Saganbacteria</taxon>
    </lineage>
</organism>
<accession>A0A0S7XUR4</accession>
<evidence type="ECO:0000313" key="3">
    <source>
        <dbReference type="Proteomes" id="UP000051861"/>
    </source>
</evidence>
<evidence type="ECO:0000313" key="2">
    <source>
        <dbReference type="EMBL" id="KPJ66084.1"/>
    </source>
</evidence>
<feature type="region of interest" description="Disordered" evidence="1">
    <location>
        <begin position="59"/>
        <end position="173"/>
    </location>
</feature>
<dbReference type="Proteomes" id="UP000051861">
    <property type="component" value="Unassembled WGS sequence"/>
</dbReference>
<name>A0A0S7XUR4_UNCSA</name>
<dbReference type="AlphaFoldDB" id="A0A0S7XUR4"/>
<gene>
    <name evidence="2" type="ORF">AMJ44_09065</name>
</gene>
<protein>
    <submittedName>
        <fullName evidence="2">Uncharacterized protein</fullName>
    </submittedName>
</protein>
<proteinExistence type="predicted"/>
<comment type="caution">
    <text evidence="2">The sequence shown here is derived from an EMBL/GenBank/DDBJ whole genome shotgun (WGS) entry which is preliminary data.</text>
</comment>
<dbReference type="EMBL" id="LIZX01000092">
    <property type="protein sequence ID" value="KPJ66084.1"/>
    <property type="molecule type" value="Genomic_DNA"/>
</dbReference>
<sequence>MKANIPKGGEKVKERAKRVLTSAAVIFFLMALVTPVISASDNACSNRIIKIATVSSPDYGTQVIEPAPDSADYDTQEKSQLEGDKNQEDISPEERTVETLQPQEQEDPVEAGESPPEGEKSQENSTPEEVPEVTPPEQEDPAEPEILDLEKPDTKGNGNAYAKGHLRKLFKDI</sequence>
<feature type="compositionally biased region" description="Acidic residues" evidence="1">
    <location>
        <begin position="137"/>
        <end position="147"/>
    </location>
</feature>
<feature type="compositionally biased region" description="Basic and acidic residues" evidence="1">
    <location>
        <begin position="75"/>
        <end position="97"/>
    </location>
</feature>
<evidence type="ECO:0000256" key="1">
    <source>
        <dbReference type="SAM" id="MobiDB-lite"/>
    </source>
</evidence>